<reference evidence="7" key="2">
    <citation type="submission" date="2015-01" db="EMBL/GenBank/DDBJ databases">
        <title>Evolutionary Origins and Diversification of the Mycorrhizal Mutualists.</title>
        <authorList>
            <consortium name="DOE Joint Genome Institute"/>
            <consortium name="Mycorrhizal Genomics Consortium"/>
            <person name="Kohler A."/>
            <person name="Kuo A."/>
            <person name="Nagy L.G."/>
            <person name="Floudas D."/>
            <person name="Copeland A."/>
            <person name="Barry K.W."/>
            <person name="Cichocki N."/>
            <person name="Veneault-Fourrey C."/>
            <person name="LaButti K."/>
            <person name="Lindquist E.A."/>
            <person name="Lipzen A."/>
            <person name="Lundell T."/>
            <person name="Morin E."/>
            <person name="Murat C."/>
            <person name="Riley R."/>
            <person name="Ohm R."/>
            <person name="Sun H."/>
            <person name="Tunlid A."/>
            <person name="Henrissat B."/>
            <person name="Grigoriev I.V."/>
            <person name="Hibbett D.S."/>
            <person name="Martin F."/>
        </authorList>
    </citation>
    <scope>NUCLEOTIDE SEQUENCE [LARGE SCALE GENOMIC DNA]</scope>
    <source>
        <strain evidence="7">Zn</strain>
    </source>
</reference>
<keyword evidence="7" id="KW-1185">Reference proteome</keyword>
<comment type="subcellular location">
    <subcellularLocation>
        <location evidence="2">Cytoplasm</location>
    </subcellularLocation>
    <subcellularLocation>
        <location evidence="1">Nucleus</location>
    </subcellularLocation>
</comment>
<name>A0A0C3CRL9_OIDMZ</name>
<sequence length="306" mass="32698">MPPAIIHTPPALDSFTPLAVHQSQTPASFYGAKPVLHCHSVGLRAAALSSNASRLPIFPQRRAILRDQPEEEAESGDNPSSTTVTEVLDAYISSENLTLFNPSKSIGISIPYPTISLHAIQTGADPADSSRQVQGLYMQLELSDYPNAVDDDDLDFVEITLFPSVTSADDTTTTDIQVIFEAVANCSNLHPNPSYGEDEEMDEDGGDNRIMFEGNVGYEGISGLPGIQRGTTDGGLPPPFPGSGGWITSENVSEYFDEDGNWIGGSNDESLGEGAGRVRIRDEVEDEGVNGHGPGEADDHKRPRAG</sequence>
<evidence type="ECO:0000256" key="5">
    <source>
        <dbReference type="SAM" id="MobiDB-lite"/>
    </source>
</evidence>
<dbReference type="GO" id="GO:0045292">
    <property type="term" value="P:mRNA cis splicing, via spliceosome"/>
    <property type="evidence" value="ECO:0007669"/>
    <property type="project" value="TreeGrafter"/>
</dbReference>
<evidence type="ECO:0000313" key="6">
    <source>
        <dbReference type="EMBL" id="KIN01639.1"/>
    </source>
</evidence>
<dbReference type="GO" id="GO:0000387">
    <property type="term" value="P:spliceosomal snRNP assembly"/>
    <property type="evidence" value="ECO:0007669"/>
    <property type="project" value="TreeGrafter"/>
</dbReference>
<accession>A0A0C3CRL9</accession>
<feature type="compositionally biased region" description="Basic and acidic residues" evidence="5">
    <location>
        <begin position="295"/>
        <end position="306"/>
    </location>
</feature>
<dbReference type="InterPro" id="IPR011993">
    <property type="entry name" value="PH-like_dom_sf"/>
</dbReference>
<evidence type="ECO:0000256" key="2">
    <source>
        <dbReference type="ARBA" id="ARBA00004496"/>
    </source>
</evidence>
<evidence type="ECO:0000313" key="7">
    <source>
        <dbReference type="Proteomes" id="UP000054321"/>
    </source>
</evidence>
<gene>
    <name evidence="6" type="ORF">OIDMADRAFT_196014</name>
</gene>
<dbReference type="GO" id="GO:0005829">
    <property type="term" value="C:cytosol"/>
    <property type="evidence" value="ECO:0007669"/>
    <property type="project" value="TreeGrafter"/>
</dbReference>
<evidence type="ECO:0000256" key="3">
    <source>
        <dbReference type="ARBA" id="ARBA00022490"/>
    </source>
</evidence>
<dbReference type="HOGENOM" id="CLU_054062_0_0_1"/>
<dbReference type="PANTHER" id="PTHR21399:SF0">
    <property type="entry name" value="METHYLOSOME SUBUNIT PICLN"/>
    <property type="match status" value="1"/>
</dbReference>
<dbReference type="Gene3D" id="2.30.29.30">
    <property type="entry name" value="Pleckstrin-homology domain (PH domain)/Phosphotyrosine-binding domain (PTB)"/>
    <property type="match status" value="1"/>
</dbReference>
<dbReference type="EMBL" id="KN832875">
    <property type="protein sequence ID" value="KIN01639.1"/>
    <property type="molecule type" value="Genomic_DNA"/>
</dbReference>
<dbReference type="InterPro" id="IPR039924">
    <property type="entry name" value="ICln/Lot5/Saf5"/>
</dbReference>
<keyword evidence="3" id="KW-0963">Cytoplasm</keyword>
<dbReference type="OrthoDB" id="19714at2759"/>
<organism evidence="6 7">
    <name type="scientific">Oidiodendron maius (strain Zn)</name>
    <dbReference type="NCBI Taxonomy" id="913774"/>
    <lineage>
        <taxon>Eukaryota</taxon>
        <taxon>Fungi</taxon>
        <taxon>Dikarya</taxon>
        <taxon>Ascomycota</taxon>
        <taxon>Pezizomycotina</taxon>
        <taxon>Leotiomycetes</taxon>
        <taxon>Leotiomycetes incertae sedis</taxon>
        <taxon>Myxotrichaceae</taxon>
        <taxon>Oidiodendron</taxon>
    </lineage>
</organism>
<keyword evidence="4" id="KW-0539">Nucleus</keyword>
<evidence type="ECO:0000256" key="4">
    <source>
        <dbReference type="ARBA" id="ARBA00023242"/>
    </source>
</evidence>
<evidence type="ECO:0000256" key="1">
    <source>
        <dbReference type="ARBA" id="ARBA00004123"/>
    </source>
</evidence>
<dbReference type="AlphaFoldDB" id="A0A0C3CRL9"/>
<dbReference type="InParanoid" id="A0A0C3CRL9"/>
<evidence type="ECO:0008006" key="8">
    <source>
        <dbReference type="Google" id="ProtNLM"/>
    </source>
</evidence>
<dbReference type="GO" id="GO:0034715">
    <property type="term" value="C:pICln-Sm protein complex"/>
    <property type="evidence" value="ECO:0007669"/>
    <property type="project" value="TreeGrafter"/>
</dbReference>
<proteinExistence type="predicted"/>
<reference evidence="6 7" key="1">
    <citation type="submission" date="2014-04" db="EMBL/GenBank/DDBJ databases">
        <authorList>
            <consortium name="DOE Joint Genome Institute"/>
            <person name="Kuo A."/>
            <person name="Martino E."/>
            <person name="Perotto S."/>
            <person name="Kohler A."/>
            <person name="Nagy L.G."/>
            <person name="Floudas D."/>
            <person name="Copeland A."/>
            <person name="Barry K.W."/>
            <person name="Cichocki N."/>
            <person name="Veneault-Fourrey C."/>
            <person name="LaButti K."/>
            <person name="Lindquist E.A."/>
            <person name="Lipzen A."/>
            <person name="Lundell T."/>
            <person name="Morin E."/>
            <person name="Murat C."/>
            <person name="Sun H."/>
            <person name="Tunlid A."/>
            <person name="Henrissat B."/>
            <person name="Grigoriev I.V."/>
            <person name="Hibbett D.S."/>
            <person name="Martin F."/>
            <person name="Nordberg H.P."/>
            <person name="Cantor M.N."/>
            <person name="Hua S.X."/>
        </authorList>
    </citation>
    <scope>NUCLEOTIDE SEQUENCE [LARGE SCALE GENOMIC DNA]</scope>
    <source>
        <strain evidence="6 7">Zn</strain>
    </source>
</reference>
<feature type="region of interest" description="Disordered" evidence="5">
    <location>
        <begin position="257"/>
        <end position="306"/>
    </location>
</feature>
<dbReference type="GO" id="GO:0005681">
    <property type="term" value="C:spliceosomal complex"/>
    <property type="evidence" value="ECO:0007669"/>
    <property type="project" value="TreeGrafter"/>
</dbReference>
<dbReference type="Pfam" id="PF03517">
    <property type="entry name" value="Voldacs"/>
    <property type="match status" value="1"/>
</dbReference>
<protein>
    <recommendedName>
        <fullName evidence="8">Protein LOT5</fullName>
    </recommendedName>
</protein>
<dbReference type="Proteomes" id="UP000054321">
    <property type="component" value="Unassembled WGS sequence"/>
</dbReference>
<dbReference type="PANTHER" id="PTHR21399">
    <property type="entry name" value="CHLORIDE CONDUCTANCE REGULATORY PROTEIN ICLN"/>
    <property type="match status" value="1"/>
</dbReference>